<dbReference type="GO" id="GO:0006412">
    <property type="term" value="P:translation"/>
    <property type="evidence" value="ECO:0007669"/>
    <property type="project" value="UniProtKB-UniRule"/>
</dbReference>
<comment type="similarity">
    <text evidence="1 4 5">Belongs to the universal ribosomal protein uL13 family.</text>
</comment>
<name>A0A1P8WLT9_9PLAN</name>
<dbReference type="STRING" id="1891926.Fuma_04661"/>
<dbReference type="GO" id="GO:0017148">
    <property type="term" value="P:negative regulation of translation"/>
    <property type="evidence" value="ECO:0007669"/>
    <property type="project" value="TreeGrafter"/>
</dbReference>
<dbReference type="InterPro" id="IPR023563">
    <property type="entry name" value="Ribosomal_uL13_CS"/>
</dbReference>
<evidence type="ECO:0000313" key="8">
    <source>
        <dbReference type="EMBL" id="APZ95009.1"/>
    </source>
</evidence>
<keyword evidence="3 4" id="KW-0687">Ribonucleoprotein</keyword>
<sequence>MPMLAKSWMAKKEQAEDIREWYVVDGDGEIVGRLASAIATVLMGKHKATYTPHVDCGGCVVVTNVEKVSFTGGEMAHPKVPYYSTKMHHKTYDSYSGFPGGRRVRSAVNVFETAPERILSEAVRRMLPKNKLGRQMLKKLKLFVGPEHTHQAQTPVPFPAHLVPKRNKRSN</sequence>
<dbReference type="GO" id="GO:0003729">
    <property type="term" value="F:mRNA binding"/>
    <property type="evidence" value="ECO:0007669"/>
    <property type="project" value="TreeGrafter"/>
</dbReference>
<protein>
    <recommendedName>
        <fullName evidence="4">Large ribosomal subunit protein uL13</fullName>
    </recommendedName>
</protein>
<keyword evidence="9" id="KW-1185">Reference proteome</keyword>
<dbReference type="SUPFAM" id="SSF52161">
    <property type="entry name" value="Ribosomal protein L13"/>
    <property type="match status" value="1"/>
</dbReference>
<dbReference type="PIRSF" id="PIRSF002181">
    <property type="entry name" value="Ribosomal_L13"/>
    <property type="match status" value="1"/>
</dbReference>
<dbReference type="AlphaFoldDB" id="A0A1P8WLT9"/>
<dbReference type="Gene3D" id="3.90.1180.10">
    <property type="entry name" value="Ribosomal protein L13"/>
    <property type="match status" value="1"/>
</dbReference>
<dbReference type="InterPro" id="IPR005822">
    <property type="entry name" value="Ribosomal_uL13"/>
</dbReference>
<dbReference type="GO" id="GO:0022625">
    <property type="term" value="C:cytosolic large ribosomal subunit"/>
    <property type="evidence" value="ECO:0007669"/>
    <property type="project" value="TreeGrafter"/>
</dbReference>
<evidence type="ECO:0000256" key="3">
    <source>
        <dbReference type="ARBA" id="ARBA00023274"/>
    </source>
</evidence>
<dbReference type="KEGG" id="fmr:Fuma_04661"/>
<dbReference type="EMBL" id="CP017641">
    <property type="protein sequence ID" value="APZ95009.1"/>
    <property type="molecule type" value="Genomic_DNA"/>
</dbReference>
<dbReference type="InterPro" id="IPR036899">
    <property type="entry name" value="Ribosomal_uL13_sf"/>
</dbReference>
<dbReference type="PANTHER" id="PTHR11545:SF2">
    <property type="entry name" value="LARGE RIBOSOMAL SUBUNIT PROTEIN UL13M"/>
    <property type="match status" value="1"/>
</dbReference>
<keyword evidence="2 4" id="KW-0689">Ribosomal protein</keyword>
<accession>A0A1P8WLT9</accession>
<evidence type="ECO:0000256" key="6">
    <source>
        <dbReference type="RuleBase" id="RU003878"/>
    </source>
</evidence>
<comment type="subunit">
    <text evidence="4">Part of the 50S ribosomal subunit.</text>
</comment>
<dbReference type="GO" id="GO:0003735">
    <property type="term" value="F:structural constituent of ribosome"/>
    <property type="evidence" value="ECO:0007669"/>
    <property type="project" value="InterPro"/>
</dbReference>
<dbReference type="PROSITE" id="PS00783">
    <property type="entry name" value="RIBOSOMAL_L13"/>
    <property type="match status" value="1"/>
</dbReference>
<feature type="region of interest" description="Disordered" evidence="7">
    <location>
        <begin position="148"/>
        <end position="171"/>
    </location>
</feature>
<dbReference type="InterPro" id="IPR005823">
    <property type="entry name" value="Ribosomal_uL13_bac-type"/>
</dbReference>
<dbReference type="RefSeq" id="WP_077026231.1">
    <property type="nucleotide sequence ID" value="NZ_CP017641.1"/>
</dbReference>
<evidence type="ECO:0000256" key="2">
    <source>
        <dbReference type="ARBA" id="ARBA00022980"/>
    </source>
</evidence>
<reference evidence="8 9" key="1">
    <citation type="journal article" date="2016" name="Front. Microbiol.">
        <title>Fuerstia marisgermanicae gen. nov., sp. nov., an Unusual Member of the Phylum Planctomycetes from the German Wadden Sea.</title>
        <authorList>
            <person name="Kohn T."/>
            <person name="Heuer A."/>
            <person name="Jogler M."/>
            <person name="Vollmers J."/>
            <person name="Boedeker C."/>
            <person name="Bunk B."/>
            <person name="Rast P."/>
            <person name="Borchert D."/>
            <person name="Glockner I."/>
            <person name="Freese H.M."/>
            <person name="Klenk H.P."/>
            <person name="Overmann J."/>
            <person name="Kaster A.K."/>
            <person name="Rohde M."/>
            <person name="Wiegand S."/>
            <person name="Jogler C."/>
        </authorList>
    </citation>
    <scope>NUCLEOTIDE SEQUENCE [LARGE SCALE GENOMIC DNA]</scope>
    <source>
        <strain evidence="8 9">NH11</strain>
    </source>
</reference>
<gene>
    <name evidence="4 6 8" type="primary">rplM</name>
    <name evidence="8" type="ORF">Fuma_04661</name>
</gene>
<comment type="function">
    <text evidence="4 6">This protein is one of the early assembly proteins of the 50S ribosomal subunit, although it is not seen to bind rRNA by itself. It is important during the early stages of 50S assembly.</text>
</comment>
<dbReference type="Proteomes" id="UP000187735">
    <property type="component" value="Chromosome"/>
</dbReference>
<evidence type="ECO:0000256" key="1">
    <source>
        <dbReference type="ARBA" id="ARBA00006227"/>
    </source>
</evidence>
<dbReference type="Pfam" id="PF00572">
    <property type="entry name" value="Ribosomal_L13"/>
    <property type="match status" value="1"/>
</dbReference>
<evidence type="ECO:0000313" key="9">
    <source>
        <dbReference type="Proteomes" id="UP000187735"/>
    </source>
</evidence>
<dbReference type="HAMAP" id="MF_01366">
    <property type="entry name" value="Ribosomal_uL13"/>
    <property type="match status" value="1"/>
</dbReference>
<evidence type="ECO:0000256" key="7">
    <source>
        <dbReference type="SAM" id="MobiDB-lite"/>
    </source>
</evidence>
<dbReference type="CDD" id="cd00392">
    <property type="entry name" value="Ribosomal_L13"/>
    <property type="match status" value="1"/>
</dbReference>
<proteinExistence type="inferred from homology"/>
<dbReference type="PANTHER" id="PTHR11545">
    <property type="entry name" value="RIBOSOMAL PROTEIN L13"/>
    <property type="match status" value="1"/>
</dbReference>
<evidence type="ECO:0000256" key="4">
    <source>
        <dbReference type="HAMAP-Rule" id="MF_01366"/>
    </source>
</evidence>
<organism evidence="8 9">
    <name type="scientific">Fuerstiella marisgermanici</name>
    <dbReference type="NCBI Taxonomy" id="1891926"/>
    <lineage>
        <taxon>Bacteria</taxon>
        <taxon>Pseudomonadati</taxon>
        <taxon>Planctomycetota</taxon>
        <taxon>Planctomycetia</taxon>
        <taxon>Planctomycetales</taxon>
        <taxon>Planctomycetaceae</taxon>
        <taxon>Fuerstiella</taxon>
    </lineage>
</organism>
<evidence type="ECO:0000256" key="5">
    <source>
        <dbReference type="RuleBase" id="RU003877"/>
    </source>
</evidence>
<dbReference type="NCBIfam" id="TIGR01066">
    <property type="entry name" value="rplM_bact"/>
    <property type="match status" value="1"/>
</dbReference>